<comment type="catalytic activity">
    <reaction evidence="1">
        <text>Release of C-terminal amino acid residues with broad specificity, but lacks action on C-terminal proline. Shows weak endopeptidase activity.</text>
        <dbReference type="EC" id="3.4.18.1"/>
    </reaction>
</comment>
<keyword evidence="10" id="KW-0325">Glycoprotein</keyword>
<dbReference type="EC" id="3.4.18.1" evidence="3"/>
<evidence type="ECO:0000256" key="8">
    <source>
        <dbReference type="ARBA" id="ARBA00023145"/>
    </source>
</evidence>
<evidence type="ECO:0000256" key="7">
    <source>
        <dbReference type="ARBA" id="ARBA00022807"/>
    </source>
</evidence>
<evidence type="ECO:0000313" key="14">
    <source>
        <dbReference type="Proteomes" id="UP001163046"/>
    </source>
</evidence>
<evidence type="ECO:0000256" key="11">
    <source>
        <dbReference type="SAM" id="SignalP"/>
    </source>
</evidence>
<dbReference type="FunFam" id="3.90.70.10:FF:000060">
    <property type="entry name" value="Cathepsin Z"/>
    <property type="match status" value="1"/>
</dbReference>
<dbReference type="Pfam" id="PF00112">
    <property type="entry name" value="Peptidase_C1"/>
    <property type="match status" value="1"/>
</dbReference>
<keyword evidence="9" id="KW-1015">Disulfide bond</keyword>
<sequence>MNVTMRSLLLYLSIVGFSLAFKFPKSNHNDGACYQPQFDIGIKEVIKTPRPHQYLKAEAIPKQWDWRDVPEAGNFASVSRNQHIPQYCGSCWAHGTTSAMSDRINIQRKGKWPSNLLSVQNVLDCANAGTCHGGGMLAVYDYARKHGIPSETCNNYQAKDQQCTTFNQCGTCSTFGECHVIKEYTLWKVSEFGTVKGREQMMAEIYARGPIACGIMATPALEKYKGGIYTEFNSDPMINHIISVAGWGVENGTEYWIVRNSWGYHGESRVGLGS</sequence>
<evidence type="ECO:0000256" key="2">
    <source>
        <dbReference type="ARBA" id="ARBA00008455"/>
    </source>
</evidence>
<comment type="caution">
    <text evidence="13">The sequence shown here is derived from an EMBL/GenBank/DDBJ whole genome shotgun (WGS) entry which is preliminary data.</text>
</comment>
<accession>A0A9X0A3H4</accession>
<dbReference type="AlphaFoldDB" id="A0A9X0A3H4"/>
<dbReference type="EMBL" id="MU825401">
    <property type="protein sequence ID" value="KAJ7392408.1"/>
    <property type="molecule type" value="Genomic_DNA"/>
</dbReference>
<evidence type="ECO:0000256" key="4">
    <source>
        <dbReference type="ARBA" id="ARBA00022670"/>
    </source>
</evidence>
<keyword evidence="8" id="KW-0865">Zymogen</keyword>
<keyword evidence="7" id="KW-0788">Thiol protease</keyword>
<feature type="domain" description="Peptidase C1A papain C-terminal" evidence="12">
    <location>
        <begin position="60"/>
        <end position="272"/>
    </location>
</feature>
<dbReference type="SUPFAM" id="SSF54001">
    <property type="entry name" value="Cysteine proteinases"/>
    <property type="match status" value="1"/>
</dbReference>
<dbReference type="PRINTS" id="PR00705">
    <property type="entry name" value="PAPAIN"/>
</dbReference>
<dbReference type="InterPro" id="IPR000668">
    <property type="entry name" value="Peptidase_C1A_C"/>
</dbReference>
<keyword evidence="5 11" id="KW-0732">Signal</keyword>
<dbReference type="Gene3D" id="3.90.70.10">
    <property type="entry name" value="Cysteine proteinases"/>
    <property type="match status" value="1"/>
</dbReference>
<feature type="signal peptide" evidence="11">
    <location>
        <begin position="1"/>
        <end position="20"/>
    </location>
</feature>
<name>A0A9X0A3H4_9CNID</name>
<dbReference type="GO" id="GO:0016807">
    <property type="term" value="F:cysteine-type carboxypeptidase activity"/>
    <property type="evidence" value="ECO:0007669"/>
    <property type="project" value="UniProtKB-EC"/>
</dbReference>
<evidence type="ECO:0000256" key="1">
    <source>
        <dbReference type="ARBA" id="ARBA00001594"/>
    </source>
</evidence>
<proteinExistence type="inferred from homology"/>
<gene>
    <name evidence="13" type="ORF">OS493_012070</name>
</gene>
<evidence type="ECO:0000313" key="13">
    <source>
        <dbReference type="EMBL" id="KAJ7392408.1"/>
    </source>
</evidence>
<organism evidence="13 14">
    <name type="scientific">Desmophyllum pertusum</name>
    <dbReference type="NCBI Taxonomy" id="174260"/>
    <lineage>
        <taxon>Eukaryota</taxon>
        <taxon>Metazoa</taxon>
        <taxon>Cnidaria</taxon>
        <taxon>Anthozoa</taxon>
        <taxon>Hexacorallia</taxon>
        <taxon>Scleractinia</taxon>
        <taxon>Caryophylliina</taxon>
        <taxon>Caryophylliidae</taxon>
        <taxon>Desmophyllum</taxon>
    </lineage>
</organism>
<evidence type="ECO:0000256" key="10">
    <source>
        <dbReference type="ARBA" id="ARBA00023180"/>
    </source>
</evidence>
<comment type="similarity">
    <text evidence="2">Belongs to the peptidase C1 family.</text>
</comment>
<dbReference type="OrthoDB" id="190265at2759"/>
<evidence type="ECO:0000256" key="3">
    <source>
        <dbReference type="ARBA" id="ARBA00012516"/>
    </source>
</evidence>
<keyword evidence="14" id="KW-1185">Reference proteome</keyword>
<dbReference type="PANTHER" id="PTHR12411">
    <property type="entry name" value="CYSTEINE PROTEASE FAMILY C1-RELATED"/>
    <property type="match status" value="1"/>
</dbReference>
<evidence type="ECO:0000256" key="5">
    <source>
        <dbReference type="ARBA" id="ARBA00022729"/>
    </source>
</evidence>
<dbReference type="GO" id="GO:0006508">
    <property type="term" value="P:proteolysis"/>
    <property type="evidence" value="ECO:0007669"/>
    <property type="project" value="UniProtKB-KW"/>
</dbReference>
<dbReference type="SMART" id="SM00645">
    <property type="entry name" value="Pept_C1"/>
    <property type="match status" value="1"/>
</dbReference>
<dbReference type="CDD" id="cd02698">
    <property type="entry name" value="Peptidase_C1A_CathepsinX"/>
    <property type="match status" value="1"/>
</dbReference>
<dbReference type="InterPro" id="IPR038765">
    <property type="entry name" value="Papain-like_cys_pep_sf"/>
</dbReference>
<keyword evidence="6" id="KW-0378">Hydrolase</keyword>
<dbReference type="Proteomes" id="UP001163046">
    <property type="component" value="Unassembled WGS sequence"/>
</dbReference>
<protein>
    <recommendedName>
        <fullName evidence="3">cathepsin X</fullName>
        <ecNumber evidence="3">3.4.18.1</ecNumber>
    </recommendedName>
</protein>
<reference evidence="13" key="1">
    <citation type="submission" date="2023-01" db="EMBL/GenBank/DDBJ databases">
        <title>Genome assembly of the deep-sea coral Lophelia pertusa.</title>
        <authorList>
            <person name="Herrera S."/>
            <person name="Cordes E."/>
        </authorList>
    </citation>
    <scope>NUCLEOTIDE SEQUENCE</scope>
    <source>
        <strain evidence="13">USNM1676648</strain>
        <tissue evidence="13">Polyp</tissue>
    </source>
</reference>
<evidence type="ECO:0000259" key="12">
    <source>
        <dbReference type="SMART" id="SM00645"/>
    </source>
</evidence>
<keyword evidence="4" id="KW-0645">Protease</keyword>
<evidence type="ECO:0000256" key="6">
    <source>
        <dbReference type="ARBA" id="ARBA00022801"/>
    </source>
</evidence>
<dbReference type="InterPro" id="IPR013128">
    <property type="entry name" value="Peptidase_C1A"/>
</dbReference>
<dbReference type="InterPro" id="IPR033157">
    <property type="entry name" value="CTSZ"/>
</dbReference>
<evidence type="ECO:0000256" key="9">
    <source>
        <dbReference type="ARBA" id="ARBA00023157"/>
    </source>
</evidence>
<feature type="chain" id="PRO_5040719531" description="cathepsin X" evidence="11">
    <location>
        <begin position="21"/>
        <end position="274"/>
    </location>
</feature>